<dbReference type="InterPro" id="IPR007197">
    <property type="entry name" value="rSAM"/>
</dbReference>
<evidence type="ECO:0000256" key="1">
    <source>
        <dbReference type="ARBA" id="ARBA00001966"/>
    </source>
</evidence>
<dbReference type="GO" id="GO:0046872">
    <property type="term" value="F:metal ion binding"/>
    <property type="evidence" value="ECO:0007669"/>
    <property type="project" value="UniProtKB-UniRule"/>
</dbReference>
<evidence type="ECO:0000259" key="11">
    <source>
        <dbReference type="PROSITE" id="PS51918"/>
    </source>
</evidence>
<comment type="similarity">
    <text evidence="2">Belongs to the anaerobic coproporphyrinogen-III oxidase family. HemW subfamily.</text>
</comment>
<dbReference type="InterPro" id="IPR010723">
    <property type="entry name" value="HemN_C"/>
</dbReference>
<proteinExistence type="inferred from homology"/>
<keyword evidence="13" id="KW-1185">Reference proteome</keyword>
<gene>
    <name evidence="12" type="primary">hemN_1</name>
    <name evidence="12" type="ORF">MBHS_01625</name>
</gene>
<protein>
    <recommendedName>
        <fullName evidence="3 10">Heme chaperone HemW</fullName>
    </recommendedName>
</protein>
<dbReference type="GO" id="GO:0006779">
    <property type="term" value="P:porphyrin-containing compound biosynthetic process"/>
    <property type="evidence" value="ECO:0007669"/>
    <property type="project" value="InterPro"/>
</dbReference>
<keyword evidence="7 10" id="KW-0408">Iron</keyword>
<evidence type="ECO:0000256" key="9">
    <source>
        <dbReference type="ARBA" id="ARBA00023186"/>
    </source>
</evidence>
<dbReference type="PANTHER" id="PTHR13932:SF5">
    <property type="entry name" value="RADICAL S-ADENOSYL METHIONINE DOMAIN-CONTAINING PROTEIN 1, MITOCHONDRIAL"/>
    <property type="match status" value="1"/>
</dbReference>
<accession>A0A1H6F6L2</accession>
<keyword evidence="12" id="KW-0560">Oxidoreductase</keyword>
<evidence type="ECO:0000313" key="13">
    <source>
        <dbReference type="Proteomes" id="UP000236724"/>
    </source>
</evidence>
<evidence type="ECO:0000256" key="7">
    <source>
        <dbReference type="ARBA" id="ARBA00023004"/>
    </source>
</evidence>
<keyword evidence="4 10" id="KW-0349">Heme</keyword>
<dbReference type="SFLD" id="SFLDG01065">
    <property type="entry name" value="anaerobic_coproporphyrinogen-I"/>
    <property type="match status" value="1"/>
</dbReference>
<evidence type="ECO:0000256" key="10">
    <source>
        <dbReference type="RuleBase" id="RU364116"/>
    </source>
</evidence>
<dbReference type="GO" id="GO:0005737">
    <property type="term" value="C:cytoplasm"/>
    <property type="evidence" value="ECO:0007669"/>
    <property type="project" value="UniProtKB-SubCell"/>
</dbReference>
<dbReference type="CDD" id="cd01335">
    <property type="entry name" value="Radical_SAM"/>
    <property type="match status" value="1"/>
</dbReference>
<reference evidence="12 13" key="1">
    <citation type="submission" date="2016-10" db="EMBL/GenBank/DDBJ databases">
        <authorList>
            <person name="de Groot N.N."/>
        </authorList>
    </citation>
    <scope>NUCLEOTIDE SEQUENCE [LARGE SCALE GENOMIC DNA]</scope>
    <source>
        <strain evidence="12">MBHS1</strain>
    </source>
</reference>
<evidence type="ECO:0000256" key="8">
    <source>
        <dbReference type="ARBA" id="ARBA00023014"/>
    </source>
</evidence>
<dbReference type="Gene3D" id="3.20.20.70">
    <property type="entry name" value="Aldolase class I"/>
    <property type="match status" value="1"/>
</dbReference>
<evidence type="ECO:0000256" key="6">
    <source>
        <dbReference type="ARBA" id="ARBA00022723"/>
    </source>
</evidence>
<dbReference type="SFLD" id="SFLDG01082">
    <property type="entry name" value="B12-binding_domain_containing"/>
    <property type="match status" value="1"/>
</dbReference>
<dbReference type="RefSeq" id="WP_103919653.1">
    <property type="nucleotide sequence ID" value="NZ_FMSV02000380.1"/>
</dbReference>
<dbReference type="InterPro" id="IPR013785">
    <property type="entry name" value="Aldolase_TIM"/>
</dbReference>
<evidence type="ECO:0000256" key="5">
    <source>
        <dbReference type="ARBA" id="ARBA00022691"/>
    </source>
</evidence>
<keyword evidence="9 10" id="KW-0143">Chaperone</keyword>
<dbReference type="GO" id="GO:0004109">
    <property type="term" value="F:coproporphyrinogen oxidase activity"/>
    <property type="evidence" value="ECO:0007669"/>
    <property type="project" value="InterPro"/>
</dbReference>
<dbReference type="Pfam" id="PF06969">
    <property type="entry name" value="HemN_C"/>
    <property type="match status" value="1"/>
</dbReference>
<keyword evidence="6 10" id="KW-0479">Metal-binding</keyword>
<evidence type="ECO:0000256" key="3">
    <source>
        <dbReference type="ARBA" id="ARBA00017228"/>
    </source>
</evidence>
<dbReference type="SFLD" id="SFLDF00288">
    <property type="entry name" value="HemN-like__clustered_with_nucl"/>
    <property type="match status" value="1"/>
</dbReference>
<dbReference type="PANTHER" id="PTHR13932">
    <property type="entry name" value="COPROPORPHYRINIGEN III OXIDASE"/>
    <property type="match status" value="1"/>
</dbReference>
<dbReference type="SUPFAM" id="SSF102114">
    <property type="entry name" value="Radical SAM enzymes"/>
    <property type="match status" value="1"/>
</dbReference>
<dbReference type="OrthoDB" id="9808022at2"/>
<comment type="function">
    <text evidence="10">Probably acts as a heme chaperone, transferring heme to an unknown acceptor. Binds one molecule of heme per monomer, possibly covalently. Binds 1 [4Fe-4S] cluster. The cluster is coordinated with 3 cysteines and an exchangeable S-adenosyl-L-methionine.</text>
</comment>
<dbReference type="Proteomes" id="UP000236724">
    <property type="component" value="Unassembled WGS sequence"/>
</dbReference>
<dbReference type="InterPro" id="IPR004559">
    <property type="entry name" value="HemW-like"/>
</dbReference>
<keyword evidence="5 10" id="KW-0949">S-adenosyl-L-methionine</keyword>
<dbReference type="InterPro" id="IPR006638">
    <property type="entry name" value="Elp3/MiaA/NifB-like_rSAM"/>
</dbReference>
<comment type="cofactor">
    <cofactor evidence="1">
        <name>[4Fe-4S] cluster</name>
        <dbReference type="ChEBI" id="CHEBI:49883"/>
    </cofactor>
</comment>
<dbReference type="PROSITE" id="PS51918">
    <property type="entry name" value="RADICAL_SAM"/>
    <property type="match status" value="1"/>
</dbReference>
<dbReference type="Pfam" id="PF04055">
    <property type="entry name" value="Radical_SAM"/>
    <property type="match status" value="1"/>
</dbReference>
<keyword evidence="10" id="KW-0004">4Fe-4S</keyword>
<keyword evidence="10" id="KW-0963">Cytoplasm</keyword>
<dbReference type="GO" id="GO:0051539">
    <property type="term" value="F:4 iron, 4 sulfur cluster binding"/>
    <property type="evidence" value="ECO:0007669"/>
    <property type="project" value="UniProtKB-UniRule"/>
</dbReference>
<feature type="domain" description="Radical SAM core" evidence="11">
    <location>
        <begin position="1"/>
        <end position="234"/>
    </location>
</feature>
<evidence type="ECO:0000256" key="2">
    <source>
        <dbReference type="ARBA" id="ARBA00006100"/>
    </source>
</evidence>
<dbReference type="SFLD" id="SFLDS00029">
    <property type="entry name" value="Radical_SAM"/>
    <property type="match status" value="1"/>
</dbReference>
<comment type="subcellular location">
    <subcellularLocation>
        <location evidence="10">Cytoplasm</location>
    </subcellularLocation>
</comment>
<dbReference type="InterPro" id="IPR034505">
    <property type="entry name" value="Coproporphyrinogen-III_oxidase"/>
</dbReference>
<organism evidence="12 13">
    <name type="scientific">Candidatus Venteria ishoeyi</name>
    <dbReference type="NCBI Taxonomy" id="1899563"/>
    <lineage>
        <taxon>Bacteria</taxon>
        <taxon>Pseudomonadati</taxon>
        <taxon>Pseudomonadota</taxon>
        <taxon>Gammaproteobacteria</taxon>
        <taxon>Thiotrichales</taxon>
        <taxon>Thiotrichaceae</taxon>
        <taxon>Venteria</taxon>
    </lineage>
</organism>
<dbReference type="NCBIfam" id="TIGR00539">
    <property type="entry name" value="hemN_rel"/>
    <property type="match status" value="1"/>
</dbReference>
<name>A0A1H6F6L2_9GAMM</name>
<dbReference type="AlphaFoldDB" id="A0A1H6F6L2"/>
<dbReference type="InterPro" id="IPR058240">
    <property type="entry name" value="rSAM_sf"/>
</dbReference>
<sequence length="396" mass="44255">MSHPIPLSLYIHIPWCVHKCPYCDFNSHAVNETLPEAAYVQALLADLALDAALLQGREIQSIFMGGGTPSIFSPDSIKTLIQGVRARAPLAENCEITMEANPGTVDNARFHGFREAGVNRLSLGIQSFHDVALDKLGRIHDAATAIRAIESAKSAGFQNFNLDLMFGLPGQNLEAALEDLQTALSFSPPHLSWYQLTLEPNTAFYHQPPPALPEDDVLWDIQLAGQQLLSDAGLHQYEISAYSQVEKNCSHNLNYWLFGDYLGIGAGAHGKISLFSADDNAPGLTQIYRYNRLRHPRQYLKSTPEQRIKRNPALKPEELPIEFMMNALRLSGGFQESLWQMRTGQSLPMIAPLLRENQARGWLQWHNGMIQATPTGFQFLNELLESFIIDDYAIFL</sequence>
<dbReference type="EMBL" id="FMSV02000380">
    <property type="protein sequence ID" value="SEH05770.1"/>
    <property type="molecule type" value="Genomic_DNA"/>
</dbReference>
<evidence type="ECO:0000256" key="4">
    <source>
        <dbReference type="ARBA" id="ARBA00022617"/>
    </source>
</evidence>
<evidence type="ECO:0000313" key="12">
    <source>
        <dbReference type="EMBL" id="SEH05770.1"/>
    </source>
</evidence>
<dbReference type="SMART" id="SM00729">
    <property type="entry name" value="Elp3"/>
    <property type="match status" value="1"/>
</dbReference>
<keyword evidence="8 10" id="KW-0411">Iron-sulfur</keyword>
<dbReference type="SFLD" id="SFLDF00562">
    <property type="entry name" value="HemN-like__clustered_with_heat"/>
    <property type="match status" value="1"/>
</dbReference>